<gene>
    <name evidence="7" type="ORF">D9611_004299</name>
</gene>
<proteinExistence type="inferred from homology"/>
<dbReference type="InterPro" id="IPR000089">
    <property type="entry name" value="Biotin_lipoyl"/>
</dbReference>
<accession>A0A8H5F690</accession>
<comment type="caution">
    <text evidence="7">The sequence shown here is derived from an EMBL/GenBank/DDBJ whole genome shotgun (WGS) entry which is preliminary data.</text>
</comment>
<sequence>MEIVGLSSHPIERTQNLADVKLKRPERFGPSSPTPHVSALPFGDDAVLQKLVLAWGGVHSTLAMAFALSRATAAALRGSSTRALHKSSVRYAVTKMQMPAMSPTMTEGGIASWKKQEGEAFTAGDVLLEIETDKATIDVEAQDDGVVGKILVQDGAKNVPVGKLIALLAEEGDDISNLEIPKEDAAAPAEKQQSAPPTTSPPPPEASSKASSDSSASAPQPAVAHTLPPHSKPLFPSVHRLILEHGIQNIDQIKGTGVRGMLTKGDILTHLGKASSPNGTFKPPPSPIAEGRKALGPKKDAPKEVKPLDGAALRRLIVNSMLETSLKARNPAPDYKDADFDSILADYLPPSTKASAPSATVVSTPKPAKKDFLDGLY</sequence>
<evidence type="ECO:0000256" key="3">
    <source>
        <dbReference type="ARBA" id="ARBA00022946"/>
    </source>
</evidence>
<dbReference type="PROSITE" id="PS50968">
    <property type="entry name" value="BIOTINYL_LIPOYL"/>
    <property type="match status" value="1"/>
</dbReference>
<dbReference type="FunFam" id="2.40.50.100:FF:000010">
    <property type="entry name" value="Acetyltransferase component of pyruvate dehydrogenase complex"/>
    <property type="match status" value="1"/>
</dbReference>
<dbReference type="OrthoDB" id="537444at2759"/>
<evidence type="ECO:0000313" key="7">
    <source>
        <dbReference type="EMBL" id="KAF5324793.1"/>
    </source>
</evidence>
<evidence type="ECO:0000313" key="8">
    <source>
        <dbReference type="Proteomes" id="UP000541558"/>
    </source>
</evidence>
<organism evidence="7 8">
    <name type="scientific">Ephemerocybe angulata</name>
    <dbReference type="NCBI Taxonomy" id="980116"/>
    <lineage>
        <taxon>Eukaryota</taxon>
        <taxon>Fungi</taxon>
        <taxon>Dikarya</taxon>
        <taxon>Basidiomycota</taxon>
        <taxon>Agaricomycotina</taxon>
        <taxon>Agaricomycetes</taxon>
        <taxon>Agaricomycetidae</taxon>
        <taxon>Agaricales</taxon>
        <taxon>Agaricineae</taxon>
        <taxon>Psathyrellaceae</taxon>
        <taxon>Ephemerocybe</taxon>
    </lineage>
</organism>
<protein>
    <recommendedName>
        <fullName evidence="9">Single hybrid motif-containing protein</fullName>
    </recommendedName>
</protein>
<dbReference type="Pfam" id="PF02817">
    <property type="entry name" value="E3_binding"/>
    <property type="match status" value="1"/>
</dbReference>
<evidence type="ECO:0000259" key="6">
    <source>
        <dbReference type="PROSITE" id="PS51826"/>
    </source>
</evidence>
<name>A0A8H5F690_9AGAR</name>
<dbReference type="Proteomes" id="UP000541558">
    <property type="component" value="Unassembled WGS sequence"/>
</dbReference>
<dbReference type="InterPro" id="IPR003016">
    <property type="entry name" value="2-oxoA_DH_lipoyl-BS"/>
</dbReference>
<dbReference type="PANTHER" id="PTHR23151">
    <property type="entry name" value="DIHYDROLIPOAMIDE ACETYL/SUCCINYL-TRANSFERASE-RELATED"/>
    <property type="match status" value="1"/>
</dbReference>
<feature type="domain" description="Peripheral subunit-binding (PSBD)" evidence="6">
    <location>
        <begin position="233"/>
        <end position="271"/>
    </location>
</feature>
<dbReference type="GO" id="GO:0045254">
    <property type="term" value="C:pyruvate dehydrogenase complex"/>
    <property type="evidence" value="ECO:0007669"/>
    <property type="project" value="InterPro"/>
</dbReference>
<dbReference type="CDD" id="cd06849">
    <property type="entry name" value="lipoyl_domain"/>
    <property type="match status" value="1"/>
</dbReference>
<feature type="compositionally biased region" description="Basic and acidic residues" evidence="4">
    <location>
        <begin position="368"/>
        <end position="377"/>
    </location>
</feature>
<dbReference type="SUPFAM" id="SSF51230">
    <property type="entry name" value="Single hybrid motif"/>
    <property type="match status" value="1"/>
</dbReference>
<feature type="compositionally biased region" description="Low complexity" evidence="4">
    <location>
        <begin position="206"/>
        <end position="224"/>
    </location>
</feature>
<feature type="compositionally biased region" description="Polar residues" evidence="4">
    <location>
        <begin position="352"/>
        <end position="363"/>
    </location>
</feature>
<dbReference type="GO" id="GO:0006086">
    <property type="term" value="P:pyruvate decarboxylation to acetyl-CoA"/>
    <property type="evidence" value="ECO:0007669"/>
    <property type="project" value="InterPro"/>
</dbReference>
<keyword evidence="2" id="KW-0450">Lipoyl</keyword>
<dbReference type="InterPro" id="IPR011053">
    <property type="entry name" value="Single_hybrid_motif"/>
</dbReference>
<reference evidence="7 8" key="1">
    <citation type="journal article" date="2020" name="ISME J.">
        <title>Uncovering the hidden diversity of litter-decomposition mechanisms in mushroom-forming fungi.</title>
        <authorList>
            <person name="Floudas D."/>
            <person name="Bentzer J."/>
            <person name="Ahren D."/>
            <person name="Johansson T."/>
            <person name="Persson P."/>
            <person name="Tunlid A."/>
        </authorList>
    </citation>
    <scope>NUCLEOTIDE SEQUENCE [LARGE SCALE GENOMIC DNA]</scope>
    <source>
        <strain evidence="7 8">CBS 175.51</strain>
    </source>
</reference>
<feature type="region of interest" description="Disordered" evidence="4">
    <location>
        <begin position="351"/>
        <end position="377"/>
    </location>
</feature>
<dbReference type="PROSITE" id="PS51826">
    <property type="entry name" value="PSBD"/>
    <property type="match status" value="1"/>
</dbReference>
<dbReference type="GO" id="GO:0004742">
    <property type="term" value="F:dihydrolipoyllysine-residue acetyltransferase activity"/>
    <property type="evidence" value="ECO:0007669"/>
    <property type="project" value="TreeGrafter"/>
</dbReference>
<dbReference type="Gene3D" id="2.40.50.100">
    <property type="match status" value="1"/>
</dbReference>
<dbReference type="InterPro" id="IPR036625">
    <property type="entry name" value="E3-bd_dom_sf"/>
</dbReference>
<evidence type="ECO:0000256" key="4">
    <source>
        <dbReference type="SAM" id="MobiDB-lite"/>
    </source>
</evidence>
<dbReference type="PANTHER" id="PTHR23151:SF82">
    <property type="entry name" value="PYRUVATE DEHYDROGENASE COMPLEX PROTEIN X COMPONENT, MITOCHONDRIAL"/>
    <property type="match status" value="1"/>
</dbReference>
<feature type="domain" description="Lipoyl-binding" evidence="5">
    <location>
        <begin position="93"/>
        <end position="169"/>
    </location>
</feature>
<evidence type="ECO:0008006" key="9">
    <source>
        <dbReference type="Google" id="ProtNLM"/>
    </source>
</evidence>
<dbReference type="InterPro" id="IPR045257">
    <property type="entry name" value="E2/Pdx1"/>
</dbReference>
<evidence type="ECO:0000256" key="1">
    <source>
        <dbReference type="ARBA" id="ARBA00007317"/>
    </source>
</evidence>
<comment type="similarity">
    <text evidence="1">Belongs to the 2-oxoacid dehydrogenase family.</text>
</comment>
<keyword evidence="3" id="KW-0809">Transit peptide</keyword>
<dbReference type="InterPro" id="IPR004167">
    <property type="entry name" value="PSBD"/>
</dbReference>
<feature type="region of interest" description="Disordered" evidence="4">
    <location>
        <begin position="185"/>
        <end position="231"/>
    </location>
</feature>
<dbReference type="Gene3D" id="4.10.320.10">
    <property type="entry name" value="E3-binding domain"/>
    <property type="match status" value="1"/>
</dbReference>
<evidence type="ECO:0000256" key="2">
    <source>
        <dbReference type="ARBA" id="ARBA00022823"/>
    </source>
</evidence>
<dbReference type="EMBL" id="JAACJK010000164">
    <property type="protein sequence ID" value="KAF5324793.1"/>
    <property type="molecule type" value="Genomic_DNA"/>
</dbReference>
<dbReference type="SUPFAM" id="SSF47005">
    <property type="entry name" value="Peripheral subunit-binding domain of 2-oxo acid dehydrogenase complex"/>
    <property type="match status" value="1"/>
</dbReference>
<dbReference type="PROSITE" id="PS00189">
    <property type="entry name" value="LIPOYL"/>
    <property type="match status" value="1"/>
</dbReference>
<evidence type="ECO:0000259" key="5">
    <source>
        <dbReference type="PROSITE" id="PS50968"/>
    </source>
</evidence>
<keyword evidence="8" id="KW-1185">Reference proteome</keyword>
<dbReference type="AlphaFoldDB" id="A0A8H5F690"/>
<dbReference type="Pfam" id="PF00364">
    <property type="entry name" value="Biotin_lipoyl"/>
    <property type="match status" value="1"/>
</dbReference>